<dbReference type="Pfam" id="PF21983">
    <property type="entry name" value="NikA-like"/>
    <property type="match status" value="1"/>
</dbReference>
<reference evidence="1" key="2">
    <citation type="submission" date="2018-07" db="EMBL/GenBank/DDBJ databases">
        <authorList>
            <consortium name="NCBI Pathogen Detection Project"/>
        </authorList>
    </citation>
    <scope>NUCLEOTIDE SEQUENCE</scope>
    <source>
        <strain evidence="1">Salmonella enterica</strain>
    </source>
</reference>
<reference evidence="1" key="1">
    <citation type="journal article" date="2018" name="Genome Biol.">
        <title>SKESA: strategic k-mer extension for scrupulous assemblies.</title>
        <authorList>
            <person name="Souvorov A."/>
            <person name="Agarwala R."/>
            <person name="Lipman D.J."/>
        </authorList>
    </citation>
    <scope>NUCLEOTIDE SEQUENCE</scope>
    <source>
        <strain evidence="1">Salmonella enterica</strain>
    </source>
</reference>
<dbReference type="NCBIfam" id="NF010451">
    <property type="entry name" value="PRK13877.1"/>
    <property type="match status" value="1"/>
</dbReference>
<evidence type="ECO:0000313" key="1">
    <source>
        <dbReference type="EMBL" id="HAE6224204.1"/>
    </source>
</evidence>
<dbReference type="AlphaFoldDB" id="A0A3U3FN83"/>
<accession>A0A3U3FN83</accession>
<protein>
    <submittedName>
        <fullName evidence="1">Conjugal transfer transcriptional regulator TraJ</fullName>
    </submittedName>
</protein>
<dbReference type="InterPro" id="IPR053842">
    <property type="entry name" value="NikA-like"/>
</dbReference>
<name>A0A3U3FN83_SALTM</name>
<sequence>MTDNQTRKNSTPIKVYCFPEEKMQIEANAAAAGLSVAAYLRKVGMGYEVESIVDIEQVKELSRVNGDLGRLGGLLKLWLSNDERTRNFSPALINTLLGKIDATQSALRDVMDRILSK</sequence>
<comment type="caution">
    <text evidence="1">The sequence shown here is derived from an EMBL/GenBank/DDBJ whole genome shotgun (WGS) entry which is preliminary data.</text>
</comment>
<gene>
    <name evidence="1" type="primary">traJ</name>
    <name evidence="1" type="ORF">G4J12_003669</name>
</gene>
<proteinExistence type="predicted"/>
<organism evidence="1">
    <name type="scientific">Salmonella typhimurium</name>
    <dbReference type="NCBI Taxonomy" id="90371"/>
    <lineage>
        <taxon>Bacteria</taxon>
        <taxon>Pseudomonadati</taxon>
        <taxon>Pseudomonadota</taxon>
        <taxon>Gammaproteobacteria</taxon>
        <taxon>Enterobacterales</taxon>
        <taxon>Enterobacteriaceae</taxon>
        <taxon>Salmonella</taxon>
    </lineage>
</organism>
<dbReference type="EMBL" id="DAASNG010000046">
    <property type="protein sequence ID" value="HAE6224204.1"/>
    <property type="molecule type" value="Genomic_DNA"/>
</dbReference>